<dbReference type="EMBL" id="OU900097">
    <property type="protein sequence ID" value="CAG9861771.1"/>
    <property type="molecule type" value="Genomic_DNA"/>
</dbReference>
<dbReference type="AlphaFoldDB" id="A0A9N9TW76"/>
<evidence type="ECO:0000256" key="1">
    <source>
        <dbReference type="ARBA" id="ARBA00008455"/>
    </source>
</evidence>
<dbReference type="SMART" id="SM00645">
    <property type="entry name" value="Pept_C1"/>
    <property type="match status" value="1"/>
</dbReference>
<proteinExistence type="inferred from homology"/>
<evidence type="ECO:0000313" key="7">
    <source>
        <dbReference type="Proteomes" id="UP001153712"/>
    </source>
</evidence>
<accession>A0A9N9TW76</accession>
<dbReference type="Proteomes" id="UP001153712">
    <property type="component" value="Chromosome 4"/>
</dbReference>
<feature type="domain" description="Peptidase C1A papain C-terminal" evidence="4">
    <location>
        <begin position="108"/>
        <end position="317"/>
    </location>
</feature>
<evidence type="ECO:0000256" key="3">
    <source>
        <dbReference type="SAM" id="SignalP"/>
    </source>
</evidence>
<dbReference type="FunFam" id="3.90.70.10:FF:000332">
    <property type="entry name" value="Cathepsin L1"/>
    <property type="match status" value="1"/>
</dbReference>
<dbReference type="Gene3D" id="3.90.70.10">
    <property type="entry name" value="Cysteine proteinases"/>
    <property type="match status" value="1"/>
</dbReference>
<comment type="similarity">
    <text evidence="1">Belongs to the peptidase C1 family.</text>
</comment>
<feature type="domain" description="Cathepsin propeptide inhibitor" evidence="5">
    <location>
        <begin position="23"/>
        <end position="83"/>
    </location>
</feature>
<dbReference type="PANTHER" id="PTHR12411">
    <property type="entry name" value="CYSTEINE PROTEASE FAMILY C1-RELATED"/>
    <property type="match status" value="1"/>
</dbReference>
<name>A0A9N9TW76_PHYSR</name>
<evidence type="ECO:0000313" key="6">
    <source>
        <dbReference type="EMBL" id="CAG9861771.1"/>
    </source>
</evidence>
<keyword evidence="2" id="KW-1015">Disulfide bond</keyword>
<dbReference type="InterPro" id="IPR013128">
    <property type="entry name" value="Peptidase_C1A"/>
</dbReference>
<dbReference type="GO" id="GO:0008234">
    <property type="term" value="F:cysteine-type peptidase activity"/>
    <property type="evidence" value="ECO:0007669"/>
    <property type="project" value="InterPro"/>
</dbReference>
<dbReference type="SMART" id="SM00848">
    <property type="entry name" value="Inhibitor_I29"/>
    <property type="match status" value="1"/>
</dbReference>
<evidence type="ECO:0000259" key="4">
    <source>
        <dbReference type="SMART" id="SM00645"/>
    </source>
</evidence>
<protein>
    <submittedName>
        <fullName evidence="6">Uncharacterized protein</fullName>
    </submittedName>
</protein>
<feature type="chain" id="PRO_5040220964" evidence="3">
    <location>
        <begin position="17"/>
        <end position="325"/>
    </location>
</feature>
<feature type="signal peptide" evidence="3">
    <location>
        <begin position="1"/>
        <end position="16"/>
    </location>
</feature>
<keyword evidence="7" id="KW-1185">Reference proteome</keyword>
<reference evidence="6" key="1">
    <citation type="submission" date="2022-01" db="EMBL/GenBank/DDBJ databases">
        <authorList>
            <person name="King R."/>
        </authorList>
    </citation>
    <scope>NUCLEOTIDE SEQUENCE</scope>
</reference>
<dbReference type="Pfam" id="PF00112">
    <property type="entry name" value="Peptidase_C1"/>
    <property type="match status" value="1"/>
</dbReference>
<evidence type="ECO:0000256" key="2">
    <source>
        <dbReference type="ARBA" id="ARBA00023157"/>
    </source>
</evidence>
<gene>
    <name evidence="6" type="ORF">PHYEVI_LOCUS8101</name>
</gene>
<dbReference type="InterPro" id="IPR038765">
    <property type="entry name" value="Papain-like_cys_pep_sf"/>
</dbReference>
<dbReference type="SUPFAM" id="SSF54001">
    <property type="entry name" value="Cysteine proteinases"/>
    <property type="match status" value="1"/>
</dbReference>
<dbReference type="Pfam" id="PF08246">
    <property type="entry name" value="Inhibitor_I29"/>
    <property type="match status" value="1"/>
</dbReference>
<dbReference type="CDD" id="cd02248">
    <property type="entry name" value="Peptidase_C1A"/>
    <property type="match status" value="1"/>
</dbReference>
<dbReference type="InterPro" id="IPR000668">
    <property type="entry name" value="Peptidase_C1A_C"/>
</dbReference>
<evidence type="ECO:0000259" key="5">
    <source>
        <dbReference type="SMART" id="SM00848"/>
    </source>
</evidence>
<keyword evidence="3" id="KW-0732">Signal</keyword>
<dbReference type="GO" id="GO:0006508">
    <property type="term" value="P:proteolysis"/>
    <property type="evidence" value="ECO:0007669"/>
    <property type="project" value="InterPro"/>
</dbReference>
<organism evidence="6 7">
    <name type="scientific">Phyllotreta striolata</name>
    <name type="common">Striped flea beetle</name>
    <name type="synonym">Crioceris striolata</name>
    <dbReference type="NCBI Taxonomy" id="444603"/>
    <lineage>
        <taxon>Eukaryota</taxon>
        <taxon>Metazoa</taxon>
        <taxon>Ecdysozoa</taxon>
        <taxon>Arthropoda</taxon>
        <taxon>Hexapoda</taxon>
        <taxon>Insecta</taxon>
        <taxon>Pterygota</taxon>
        <taxon>Neoptera</taxon>
        <taxon>Endopterygota</taxon>
        <taxon>Coleoptera</taxon>
        <taxon>Polyphaga</taxon>
        <taxon>Cucujiformia</taxon>
        <taxon>Chrysomeloidea</taxon>
        <taxon>Chrysomelidae</taxon>
        <taxon>Galerucinae</taxon>
        <taxon>Alticini</taxon>
        <taxon>Phyllotreta</taxon>
    </lineage>
</organism>
<dbReference type="InterPro" id="IPR039417">
    <property type="entry name" value="Peptidase_C1A_papain-like"/>
</dbReference>
<sequence length="325" mass="36708">MKLFALLFAVVVTAESLTVKDHWEKFKTDFDKKYQNIAEETRRFRIFQDKFQEIEEHNARYTAGLETYYKGITRFSDLTKEETQGFFKKIHDDTTNWVPKTFETPANVPDQVDWREKAAVFPASDEGNCGASYAFSVTGALEGQNYLVNNISVKLSDQQLVDCDHNNANCQGGNQSNSYNYIMQAGGLNSFDDYPFRKHPGDCRVVSKKYAAMKYTATVGATEEQLRNALAEIGPISVSIYGDWVLDYAGGIYTGSCVNLVQYLDLSALLVGYGVENGTKYWLLRGSFGRKWGEKGYFRLLKDANMCGVALRASYPVLEPVKKTR</sequence>
<dbReference type="InterPro" id="IPR013201">
    <property type="entry name" value="Prot_inhib_I29"/>
</dbReference>
<dbReference type="OrthoDB" id="10253408at2759"/>